<organism evidence="2 3">
    <name type="scientific">Cuscuta epithymum</name>
    <dbReference type="NCBI Taxonomy" id="186058"/>
    <lineage>
        <taxon>Eukaryota</taxon>
        <taxon>Viridiplantae</taxon>
        <taxon>Streptophyta</taxon>
        <taxon>Embryophyta</taxon>
        <taxon>Tracheophyta</taxon>
        <taxon>Spermatophyta</taxon>
        <taxon>Magnoliopsida</taxon>
        <taxon>eudicotyledons</taxon>
        <taxon>Gunneridae</taxon>
        <taxon>Pentapetalae</taxon>
        <taxon>asterids</taxon>
        <taxon>lamiids</taxon>
        <taxon>Solanales</taxon>
        <taxon>Convolvulaceae</taxon>
        <taxon>Cuscuteae</taxon>
        <taxon>Cuscuta</taxon>
        <taxon>Cuscuta subgen. Cuscuta</taxon>
    </lineage>
</organism>
<dbReference type="PANTHER" id="PTHR34710">
    <property type="entry name" value="OS03G0834100 PROTEIN"/>
    <property type="match status" value="1"/>
</dbReference>
<evidence type="ECO:0000259" key="1">
    <source>
        <dbReference type="Pfam" id="PF12274"/>
    </source>
</evidence>
<dbReference type="AlphaFoldDB" id="A0AAV0D5D1"/>
<proteinExistence type="predicted"/>
<dbReference type="PANTHER" id="PTHR34710:SF20">
    <property type="entry name" value="OS10G0550200 PROTEIN"/>
    <property type="match status" value="1"/>
</dbReference>
<reference evidence="2" key="1">
    <citation type="submission" date="2022-07" db="EMBL/GenBank/DDBJ databases">
        <authorList>
            <person name="Macas J."/>
            <person name="Novak P."/>
            <person name="Neumann P."/>
        </authorList>
    </citation>
    <scope>NUCLEOTIDE SEQUENCE</scope>
</reference>
<dbReference type="Proteomes" id="UP001152523">
    <property type="component" value="Unassembled WGS sequence"/>
</dbReference>
<sequence length="345" mass="39936">MYLCNCMMAKTKRTSTLHEKTPKVSHMRKRGVSIRAKRPGSKPSTQKRLTKLQKEQMQWDEEFHKLSEFALRDYNDKHGTDLVLCSILRYETFGARRGYTVGFERRFTHWIHINFYARRVDADPSDKPLLLFAELYLGFDEEDKNVLARLSLVTRMGNESGCSRCPSPIIQHPSHEFHGGFMQNCLLKGVEGMESIGGTRSVQKTATKKRTHDIADLATFALEDYNKKHGTKLEYVNAVERNSFSCGGLSMDFRERYTSWEHMNFVARRRKGDGSYEDLFLFAELYLEDGENKHVLATLSAVNENLTLNESGCLYCPNTIRHPGHHYLYCDVSCYKRSVWTKRNT</sequence>
<dbReference type="InterPro" id="IPR022059">
    <property type="entry name" value="DUF3615"/>
</dbReference>
<keyword evidence="3" id="KW-1185">Reference proteome</keyword>
<accession>A0AAV0D5D1</accession>
<gene>
    <name evidence="2" type="ORF">CEPIT_LOCUS11364</name>
</gene>
<comment type="caution">
    <text evidence="2">The sequence shown here is derived from an EMBL/GenBank/DDBJ whole genome shotgun (WGS) entry which is preliminary data.</text>
</comment>
<feature type="domain" description="DUF3615" evidence="1">
    <location>
        <begin position="69"/>
        <end position="173"/>
    </location>
</feature>
<evidence type="ECO:0000313" key="2">
    <source>
        <dbReference type="EMBL" id="CAH9090612.1"/>
    </source>
</evidence>
<protein>
    <recommendedName>
        <fullName evidence="1">DUF3615 domain-containing protein</fullName>
    </recommendedName>
</protein>
<dbReference type="Pfam" id="PF12274">
    <property type="entry name" value="DUF3615"/>
    <property type="match status" value="2"/>
</dbReference>
<feature type="domain" description="DUF3615" evidence="1">
    <location>
        <begin position="220"/>
        <end position="323"/>
    </location>
</feature>
<name>A0AAV0D5D1_9ASTE</name>
<evidence type="ECO:0000313" key="3">
    <source>
        <dbReference type="Proteomes" id="UP001152523"/>
    </source>
</evidence>
<dbReference type="EMBL" id="CAMAPF010000065">
    <property type="protein sequence ID" value="CAH9090612.1"/>
    <property type="molecule type" value="Genomic_DNA"/>
</dbReference>